<accession>A0A6P8WVA3</accession>
<feature type="compositionally biased region" description="Basic and acidic residues" evidence="6">
    <location>
        <begin position="64"/>
        <end position="76"/>
    </location>
</feature>
<dbReference type="PANTHER" id="PTHR21490:SF2">
    <property type="entry name" value="ENKURIN DOMAIN-CONTAINING PROTEIN 1"/>
    <property type="match status" value="1"/>
</dbReference>
<feature type="domain" description="Enkurin" evidence="7">
    <location>
        <begin position="292"/>
        <end position="384"/>
    </location>
</feature>
<evidence type="ECO:0000256" key="4">
    <source>
        <dbReference type="ARBA" id="ARBA00023212"/>
    </source>
</evidence>
<evidence type="ECO:0000256" key="1">
    <source>
        <dbReference type="ARBA" id="ARBA00004138"/>
    </source>
</evidence>
<dbReference type="GO" id="GO:0005881">
    <property type="term" value="C:cytoplasmic microtubule"/>
    <property type="evidence" value="ECO:0007669"/>
    <property type="project" value="TreeGrafter"/>
</dbReference>
<feature type="compositionally biased region" description="Basic and acidic residues" evidence="6">
    <location>
        <begin position="279"/>
        <end position="313"/>
    </location>
</feature>
<keyword evidence="3" id="KW-0963">Cytoplasm</keyword>
<organism evidence="8 9">
    <name type="scientific">Drosophila albomicans</name>
    <name type="common">Fruit fly</name>
    <dbReference type="NCBI Taxonomy" id="7291"/>
    <lineage>
        <taxon>Eukaryota</taxon>
        <taxon>Metazoa</taxon>
        <taxon>Ecdysozoa</taxon>
        <taxon>Arthropoda</taxon>
        <taxon>Hexapoda</taxon>
        <taxon>Insecta</taxon>
        <taxon>Pterygota</taxon>
        <taxon>Neoptera</taxon>
        <taxon>Endopterygota</taxon>
        <taxon>Diptera</taxon>
        <taxon>Brachycera</taxon>
        <taxon>Muscomorpha</taxon>
        <taxon>Ephydroidea</taxon>
        <taxon>Drosophilidae</taxon>
        <taxon>Drosophila</taxon>
    </lineage>
</organism>
<keyword evidence="4" id="KW-0206">Cytoskeleton</keyword>
<evidence type="ECO:0000256" key="3">
    <source>
        <dbReference type="ARBA" id="ARBA00022490"/>
    </source>
</evidence>
<dbReference type="GO" id="GO:0005929">
    <property type="term" value="C:cilium"/>
    <property type="evidence" value="ECO:0007669"/>
    <property type="project" value="UniProtKB-SubCell"/>
</dbReference>
<keyword evidence="5" id="KW-0966">Cell projection</keyword>
<evidence type="ECO:0000313" key="8">
    <source>
        <dbReference type="Proteomes" id="UP000515160"/>
    </source>
</evidence>
<dbReference type="Pfam" id="PF13864">
    <property type="entry name" value="Enkurin"/>
    <property type="match status" value="1"/>
</dbReference>
<evidence type="ECO:0000256" key="6">
    <source>
        <dbReference type="SAM" id="MobiDB-lite"/>
    </source>
</evidence>
<dbReference type="PANTHER" id="PTHR21490">
    <property type="entry name" value="ENKURIN-RELATED"/>
    <property type="match status" value="1"/>
</dbReference>
<dbReference type="RefSeq" id="XP_034107641.1">
    <property type="nucleotide sequence ID" value="XM_034251750.2"/>
</dbReference>
<dbReference type="InterPro" id="IPR052102">
    <property type="entry name" value="Enkurin_domain-protein"/>
</dbReference>
<evidence type="ECO:0000256" key="2">
    <source>
        <dbReference type="ARBA" id="ARBA00004245"/>
    </source>
</evidence>
<evidence type="ECO:0000256" key="5">
    <source>
        <dbReference type="ARBA" id="ARBA00023273"/>
    </source>
</evidence>
<comment type="subcellular location">
    <subcellularLocation>
        <location evidence="1">Cell projection</location>
        <location evidence="1">Cilium</location>
    </subcellularLocation>
    <subcellularLocation>
        <location evidence="2">Cytoplasm</location>
        <location evidence="2">Cytoskeleton</location>
    </subcellularLocation>
</comment>
<sequence>MSNTSIRPIPTLRGMFTVPRPTPGRNFLKENKKTLRSLEKATAEKLAAKEPVRPKWMPPLRRAASESHEQCQKHCQAENFSVTRQNDDESSNMLRNRNHSRSQHSLHIPVAEEPSGDYARSVKRETQKVHIAPEVTVKQSERCLSCGSGRSSTSIGIQTEDIMDELYLTNALKKCNFDGKTMFSEGGINTADDDYDGNYKGMGYGQYDEDDQPMSDRSNAKYNQLNIDDNEAIMPMPELHNLALDNNDNEELPLSGRSRATIGSMASTATTKSKRREHKLGSRDDLRLPRYLEKEKRDKAEARERHEARDPDCPRGHVLLSEADRLAALAKAKQRFDLLINELNHMPMTAQTLRVRSRKAEIDKELTLVEDDIRIYSKEKVYVKANKSRNL</sequence>
<evidence type="ECO:0000259" key="7">
    <source>
        <dbReference type="PROSITE" id="PS51665"/>
    </source>
</evidence>
<dbReference type="Proteomes" id="UP000515160">
    <property type="component" value="Chromosome 3"/>
</dbReference>
<proteinExistence type="predicted"/>
<dbReference type="PROSITE" id="PS51665">
    <property type="entry name" value="ENKURIN"/>
    <property type="match status" value="1"/>
</dbReference>
<reference evidence="9" key="1">
    <citation type="submission" date="2025-08" db="UniProtKB">
        <authorList>
            <consortium name="RefSeq"/>
        </authorList>
    </citation>
    <scope>IDENTIFICATION</scope>
    <source>
        <strain evidence="9">15112-1751.03</strain>
        <tissue evidence="9">Whole Adult</tissue>
    </source>
</reference>
<gene>
    <name evidence="9" type="primary">LOC117570245</name>
</gene>
<dbReference type="InterPro" id="IPR027012">
    <property type="entry name" value="Enkurin_dom"/>
</dbReference>
<keyword evidence="8" id="KW-1185">Reference proteome</keyword>
<evidence type="ECO:0000313" key="9">
    <source>
        <dbReference type="RefSeq" id="XP_034107641.1"/>
    </source>
</evidence>
<protein>
    <submittedName>
        <fullName evidence="9">Uncharacterized protein LOC117570245</fullName>
    </submittedName>
</protein>
<feature type="region of interest" description="Disordered" evidence="6">
    <location>
        <begin position="246"/>
        <end position="313"/>
    </location>
</feature>
<dbReference type="OrthoDB" id="10264920at2759"/>
<feature type="region of interest" description="Disordered" evidence="6">
    <location>
        <begin position="64"/>
        <end position="108"/>
    </location>
</feature>
<name>A0A6P8WVA3_DROAB</name>
<dbReference type="GeneID" id="117570245"/>
<dbReference type="AlphaFoldDB" id="A0A6P8WVA3"/>